<dbReference type="WBParaSite" id="jg26290">
    <property type="protein sequence ID" value="jg26290"/>
    <property type="gene ID" value="jg26290"/>
</dbReference>
<evidence type="ECO:0000313" key="2">
    <source>
        <dbReference type="Proteomes" id="UP000887574"/>
    </source>
</evidence>
<proteinExistence type="predicted"/>
<feature type="region of interest" description="Disordered" evidence="1">
    <location>
        <begin position="37"/>
        <end position="56"/>
    </location>
</feature>
<dbReference type="AlphaFoldDB" id="A0A915E2L0"/>
<evidence type="ECO:0000313" key="3">
    <source>
        <dbReference type="WBParaSite" id="jg26290"/>
    </source>
</evidence>
<evidence type="ECO:0000256" key="1">
    <source>
        <dbReference type="SAM" id="MobiDB-lite"/>
    </source>
</evidence>
<reference evidence="3" key="1">
    <citation type="submission" date="2022-11" db="UniProtKB">
        <authorList>
            <consortium name="WormBaseParasite"/>
        </authorList>
    </citation>
    <scope>IDENTIFICATION</scope>
</reference>
<sequence length="141" mass="15547">MQEQSVVAAACVAPVAYPELSDLLKSAGIAGNRVNISMDGQYDSPGKRSTSPKDNIDRITYPSDWNSRSLDAASIKGQFEREYFTRIVMCQHDEEVSNLEVLHPAPSAYSVIFFSINDQFLSDIVKLNGENNTSLVECLTP</sequence>
<organism evidence="2 3">
    <name type="scientific">Ditylenchus dipsaci</name>
    <dbReference type="NCBI Taxonomy" id="166011"/>
    <lineage>
        <taxon>Eukaryota</taxon>
        <taxon>Metazoa</taxon>
        <taxon>Ecdysozoa</taxon>
        <taxon>Nematoda</taxon>
        <taxon>Chromadorea</taxon>
        <taxon>Rhabditida</taxon>
        <taxon>Tylenchina</taxon>
        <taxon>Tylenchomorpha</taxon>
        <taxon>Sphaerularioidea</taxon>
        <taxon>Anguinidae</taxon>
        <taxon>Anguininae</taxon>
        <taxon>Ditylenchus</taxon>
    </lineage>
</organism>
<accession>A0A915E2L0</accession>
<protein>
    <submittedName>
        <fullName evidence="3">Uncharacterized protein</fullName>
    </submittedName>
</protein>
<name>A0A915E2L0_9BILA</name>
<keyword evidence="2" id="KW-1185">Reference proteome</keyword>
<dbReference type="Proteomes" id="UP000887574">
    <property type="component" value="Unplaced"/>
</dbReference>